<dbReference type="KEGG" id="xyk:GT347_20155"/>
<dbReference type="Pfam" id="PF10711">
    <property type="entry name" value="DUF2513"/>
    <property type="match status" value="1"/>
</dbReference>
<accession>A0A857JBG2</accession>
<gene>
    <name evidence="1" type="ORF">GT347_20155</name>
</gene>
<sequence length="123" mass="13738">MKRDMDLVRRILLATAELPPEGQLKGLDGVPQPEFVIHAIWLAEAGLVRAITSDKALSSEYAFILRLTWAGCDFTDAIRSDTLWAKAKSTVLKPSMSFTFDVLKDWLKAEIAQGLPTLHRLTQ</sequence>
<reference evidence="1 2" key="1">
    <citation type="submission" date="2020-01" db="EMBL/GenBank/DDBJ databases">
        <title>Genome sequencing of strain KACC 21265.</title>
        <authorList>
            <person name="Heo J."/>
            <person name="Kim S.-J."/>
            <person name="Kim J.-S."/>
            <person name="Hong S.-B."/>
            <person name="Kwon S.-W."/>
        </authorList>
    </citation>
    <scope>NUCLEOTIDE SEQUENCE [LARGE SCALE GENOMIC DNA]</scope>
    <source>
        <strain evidence="1 2">KACC 21265</strain>
    </source>
</reference>
<dbReference type="InterPro" id="IPR019650">
    <property type="entry name" value="DUF2513"/>
</dbReference>
<dbReference type="AlphaFoldDB" id="A0A857JBG2"/>
<keyword evidence="2" id="KW-1185">Reference proteome</keyword>
<organism evidence="1 2">
    <name type="scientific">Xylophilus rhododendri</name>
    <dbReference type="NCBI Taxonomy" id="2697032"/>
    <lineage>
        <taxon>Bacteria</taxon>
        <taxon>Pseudomonadati</taxon>
        <taxon>Pseudomonadota</taxon>
        <taxon>Betaproteobacteria</taxon>
        <taxon>Burkholderiales</taxon>
        <taxon>Xylophilus</taxon>
    </lineage>
</organism>
<evidence type="ECO:0000313" key="2">
    <source>
        <dbReference type="Proteomes" id="UP000464787"/>
    </source>
</evidence>
<name>A0A857JBG2_9BURK</name>
<proteinExistence type="predicted"/>
<dbReference type="EMBL" id="CP047650">
    <property type="protein sequence ID" value="QHJ00089.1"/>
    <property type="molecule type" value="Genomic_DNA"/>
</dbReference>
<protein>
    <submittedName>
        <fullName evidence="1">DUF2513 domain-containing protein</fullName>
    </submittedName>
</protein>
<dbReference type="Proteomes" id="UP000464787">
    <property type="component" value="Chromosome"/>
</dbReference>
<evidence type="ECO:0000313" key="1">
    <source>
        <dbReference type="EMBL" id="QHJ00089.1"/>
    </source>
</evidence>
<dbReference type="RefSeq" id="WP_160553899.1">
    <property type="nucleotide sequence ID" value="NZ_CP047650.1"/>
</dbReference>